<gene>
    <name evidence="2" type="ORF">EYC84_005791</name>
</gene>
<keyword evidence="3" id="KW-1185">Reference proteome</keyword>
<dbReference type="EMBL" id="VICG01000003">
    <property type="protein sequence ID" value="KAA8574298.1"/>
    <property type="molecule type" value="Genomic_DNA"/>
</dbReference>
<sequence length="105" mass="11907">MLYCVHHRPPPLLVLKCQSIYNCPPNATSINKTLYWFLYVCQTAMPNGAPRNHSCQYANILSPGRTGSPELTESNNHESPVSDGKESGVWVEWNVASWSLWVMVW</sequence>
<comment type="caution">
    <text evidence="2">The sequence shown here is derived from an EMBL/GenBank/DDBJ whole genome shotgun (WGS) entry which is preliminary data.</text>
</comment>
<feature type="compositionally biased region" description="Polar residues" evidence="1">
    <location>
        <begin position="69"/>
        <end position="79"/>
    </location>
</feature>
<evidence type="ECO:0000313" key="3">
    <source>
        <dbReference type="Proteomes" id="UP000322873"/>
    </source>
</evidence>
<dbReference type="Proteomes" id="UP000322873">
    <property type="component" value="Unassembled WGS sequence"/>
</dbReference>
<protein>
    <submittedName>
        <fullName evidence="2">Uncharacterized protein</fullName>
    </submittedName>
</protein>
<dbReference type="AlphaFoldDB" id="A0A5M9JXN7"/>
<evidence type="ECO:0000256" key="1">
    <source>
        <dbReference type="SAM" id="MobiDB-lite"/>
    </source>
</evidence>
<feature type="region of interest" description="Disordered" evidence="1">
    <location>
        <begin position="66"/>
        <end position="85"/>
    </location>
</feature>
<accession>A0A5M9JXN7</accession>
<reference evidence="2 3" key="1">
    <citation type="submission" date="2019-06" db="EMBL/GenBank/DDBJ databases">
        <title>Genome Sequence of the Brown Rot Fungal Pathogen Monilinia fructicola.</title>
        <authorList>
            <person name="De Miccolis Angelini R.M."/>
            <person name="Landi L."/>
            <person name="Abate D."/>
            <person name="Pollastro S."/>
            <person name="Romanazzi G."/>
            <person name="Faretra F."/>
        </authorList>
    </citation>
    <scope>NUCLEOTIDE SEQUENCE [LARGE SCALE GENOMIC DNA]</scope>
    <source>
        <strain evidence="2 3">Mfrc123</strain>
    </source>
</reference>
<name>A0A5M9JXN7_MONFR</name>
<evidence type="ECO:0000313" key="2">
    <source>
        <dbReference type="EMBL" id="KAA8574298.1"/>
    </source>
</evidence>
<proteinExistence type="predicted"/>
<organism evidence="2 3">
    <name type="scientific">Monilinia fructicola</name>
    <name type="common">Brown rot fungus</name>
    <name type="synonym">Ciboria fructicola</name>
    <dbReference type="NCBI Taxonomy" id="38448"/>
    <lineage>
        <taxon>Eukaryota</taxon>
        <taxon>Fungi</taxon>
        <taxon>Dikarya</taxon>
        <taxon>Ascomycota</taxon>
        <taxon>Pezizomycotina</taxon>
        <taxon>Leotiomycetes</taxon>
        <taxon>Helotiales</taxon>
        <taxon>Sclerotiniaceae</taxon>
        <taxon>Monilinia</taxon>
    </lineage>
</organism>